<dbReference type="SUPFAM" id="SSF57701">
    <property type="entry name" value="Zn2/Cys6 DNA-binding domain"/>
    <property type="match status" value="1"/>
</dbReference>
<keyword evidence="2" id="KW-0862">Zinc</keyword>
<dbReference type="AlphaFoldDB" id="A0A507BAR3"/>
<keyword evidence="1" id="KW-0479">Metal-binding</keyword>
<dbReference type="PANTHER" id="PTHR36206:SF16">
    <property type="entry name" value="TRANSCRIPTION FACTOR DOMAIN-CONTAINING PROTEIN-RELATED"/>
    <property type="match status" value="1"/>
</dbReference>
<keyword evidence="8" id="KW-1185">Reference proteome</keyword>
<dbReference type="InterPro" id="IPR052360">
    <property type="entry name" value="Transcr_Regulatory_Proteins"/>
</dbReference>
<name>A0A507BAR3_9PEZI</name>
<proteinExistence type="predicted"/>
<dbReference type="GO" id="GO:0003677">
    <property type="term" value="F:DNA binding"/>
    <property type="evidence" value="ECO:0007669"/>
    <property type="project" value="UniProtKB-KW"/>
</dbReference>
<evidence type="ECO:0000256" key="1">
    <source>
        <dbReference type="ARBA" id="ARBA00022723"/>
    </source>
</evidence>
<dbReference type="STRING" id="1093900.A0A507BAR3"/>
<dbReference type="EMBL" id="SKBQ01000015">
    <property type="protein sequence ID" value="TPX16967.1"/>
    <property type="molecule type" value="Genomic_DNA"/>
</dbReference>
<dbReference type="PANTHER" id="PTHR36206">
    <property type="entry name" value="ASPERCRYPTIN BIOSYNTHESIS CLUSTER-SPECIFIC TRANSCRIPTION REGULATOR ATNN-RELATED"/>
    <property type="match status" value="1"/>
</dbReference>
<dbReference type="OrthoDB" id="2593732at2759"/>
<gene>
    <name evidence="7" type="ORF">E0L32_003529</name>
</gene>
<dbReference type="InterPro" id="IPR036864">
    <property type="entry name" value="Zn2-C6_fun-type_DNA-bd_sf"/>
</dbReference>
<dbReference type="Proteomes" id="UP000319257">
    <property type="component" value="Unassembled WGS sequence"/>
</dbReference>
<evidence type="ECO:0000256" key="5">
    <source>
        <dbReference type="ARBA" id="ARBA00023163"/>
    </source>
</evidence>
<evidence type="ECO:0000313" key="8">
    <source>
        <dbReference type="Proteomes" id="UP000319257"/>
    </source>
</evidence>
<keyword evidence="3" id="KW-0805">Transcription regulation</keyword>
<dbReference type="CDD" id="cd00067">
    <property type="entry name" value="GAL4"/>
    <property type="match status" value="1"/>
</dbReference>
<evidence type="ECO:0000313" key="7">
    <source>
        <dbReference type="EMBL" id="TPX16967.1"/>
    </source>
</evidence>
<evidence type="ECO:0008006" key="9">
    <source>
        <dbReference type="Google" id="ProtNLM"/>
    </source>
</evidence>
<dbReference type="RefSeq" id="XP_030998678.1">
    <property type="nucleotide sequence ID" value="XM_031137839.1"/>
</dbReference>
<dbReference type="GO" id="GO:0000981">
    <property type="term" value="F:DNA-binding transcription factor activity, RNA polymerase II-specific"/>
    <property type="evidence" value="ECO:0007669"/>
    <property type="project" value="InterPro"/>
</dbReference>
<reference evidence="7 8" key="1">
    <citation type="submission" date="2019-06" db="EMBL/GenBank/DDBJ databases">
        <title>Draft genome sequence of the filamentous fungus Phialemoniopsis curvata isolated from diesel fuel.</title>
        <authorList>
            <person name="Varaljay V.A."/>
            <person name="Lyon W.J."/>
            <person name="Crouch A.L."/>
            <person name="Drake C.E."/>
            <person name="Hollomon J.M."/>
            <person name="Nadeau L.J."/>
            <person name="Nunn H.S."/>
            <person name="Stevenson B.S."/>
            <person name="Bojanowski C.L."/>
            <person name="Crookes-Goodson W.J."/>
        </authorList>
    </citation>
    <scope>NUCLEOTIDE SEQUENCE [LARGE SCALE GENOMIC DNA]</scope>
    <source>
        <strain evidence="7 8">D216</strain>
    </source>
</reference>
<dbReference type="InParanoid" id="A0A507BAR3"/>
<dbReference type="GO" id="GO:0008270">
    <property type="term" value="F:zinc ion binding"/>
    <property type="evidence" value="ECO:0007669"/>
    <property type="project" value="InterPro"/>
</dbReference>
<dbReference type="Gene3D" id="4.10.240.10">
    <property type="entry name" value="Zn(2)-C6 fungal-type DNA-binding domain"/>
    <property type="match status" value="1"/>
</dbReference>
<keyword evidence="6" id="KW-0539">Nucleus</keyword>
<evidence type="ECO:0000256" key="6">
    <source>
        <dbReference type="ARBA" id="ARBA00023242"/>
    </source>
</evidence>
<comment type="caution">
    <text evidence="7">The sequence shown here is derived from an EMBL/GenBank/DDBJ whole genome shotgun (WGS) entry which is preliminary data.</text>
</comment>
<organism evidence="7 8">
    <name type="scientific">Thyridium curvatum</name>
    <dbReference type="NCBI Taxonomy" id="1093900"/>
    <lineage>
        <taxon>Eukaryota</taxon>
        <taxon>Fungi</taxon>
        <taxon>Dikarya</taxon>
        <taxon>Ascomycota</taxon>
        <taxon>Pezizomycotina</taxon>
        <taxon>Sordariomycetes</taxon>
        <taxon>Sordariomycetidae</taxon>
        <taxon>Thyridiales</taxon>
        <taxon>Thyridiaceae</taxon>
        <taxon>Thyridium</taxon>
    </lineage>
</organism>
<keyword evidence="5" id="KW-0804">Transcription</keyword>
<sequence length="516" mass="57954">MARKGSRKVKTGCITCKWVPGPQFQIPDLSKRLTSCLRIRKIKCDESRPACVKCTSTGRACDGYAPACAAQTIVAPWNVISVTPSLHVRDSEARPLEYFHRVVAPAISGHLDADFWTKLVWQAGADVAAVRHATIAISSLYEGFGLHTSEREHIALQHYNRSISLSISSTDQQEILLACILFVCIECLRGDATRAIEHCRHGISILNRLVEGSNFTPWIEDIRAVFSRLSFIPLFWGSTPDTFPLMAEFHDFSALGQTRLSQAELQRYLDTLISRSMRVVRRGDEYRLGVNGRSSLPCGLVREQNQLQEALQHWERAFLNLRSAAPLSPQTRLVFATLEVKLIIARIWVRNAFENDEGSYDSSIEEFQRVVAIASQVCRLKAVEVVVPKFKFDMGFMPLLYFVAIKCREVRTRLEAVKLMRSLAISRENLWDFNVMEAISRRVIELEHGLSFGELTAQVSSGDAESSPRPPSPSRVIDSLIESPQKGSTMSPGEVVTFFFPGEGGHVRVVRKWISM</sequence>
<dbReference type="InterPro" id="IPR001138">
    <property type="entry name" value="Zn2Cys6_DnaBD"/>
</dbReference>
<accession>A0A507BAR3</accession>
<evidence type="ECO:0000256" key="2">
    <source>
        <dbReference type="ARBA" id="ARBA00022833"/>
    </source>
</evidence>
<evidence type="ECO:0000256" key="3">
    <source>
        <dbReference type="ARBA" id="ARBA00023015"/>
    </source>
</evidence>
<protein>
    <recommendedName>
        <fullName evidence="9">Zn(2)-C6 fungal-type domain-containing protein</fullName>
    </recommendedName>
</protein>
<evidence type="ECO:0000256" key="4">
    <source>
        <dbReference type="ARBA" id="ARBA00023125"/>
    </source>
</evidence>
<keyword evidence="4" id="KW-0238">DNA-binding</keyword>
<dbReference type="GeneID" id="41970976"/>